<evidence type="ECO:0000256" key="1">
    <source>
        <dbReference type="SAM" id="Coils"/>
    </source>
</evidence>
<feature type="non-terminal residue" evidence="2">
    <location>
        <position position="1"/>
    </location>
</feature>
<name>A0A9W4X3K0_9GLOM</name>
<dbReference type="Proteomes" id="UP001153678">
    <property type="component" value="Unassembled WGS sequence"/>
</dbReference>
<comment type="caution">
    <text evidence="2">The sequence shown here is derived from an EMBL/GenBank/DDBJ whole genome shotgun (WGS) entry which is preliminary data.</text>
</comment>
<protein>
    <submittedName>
        <fullName evidence="2">8161_t:CDS:1</fullName>
    </submittedName>
</protein>
<feature type="coiled-coil region" evidence="1">
    <location>
        <begin position="22"/>
        <end position="49"/>
    </location>
</feature>
<evidence type="ECO:0000313" key="2">
    <source>
        <dbReference type="EMBL" id="CAI2199401.1"/>
    </source>
</evidence>
<proteinExistence type="predicted"/>
<keyword evidence="3" id="KW-1185">Reference proteome</keyword>
<dbReference type="AlphaFoldDB" id="A0A9W4X3K0"/>
<keyword evidence="1" id="KW-0175">Coiled coil</keyword>
<organism evidence="2 3">
    <name type="scientific">Funneliformis geosporum</name>
    <dbReference type="NCBI Taxonomy" id="1117311"/>
    <lineage>
        <taxon>Eukaryota</taxon>
        <taxon>Fungi</taxon>
        <taxon>Fungi incertae sedis</taxon>
        <taxon>Mucoromycota</taxon>
        <taxon>Glomeromycotina</taxon>
        <taxon>Glomeromycetes</taxon>
        <taxon>Glomerales</taxon>
        <taxon>Glomeraceae</taxon>
        <taxon>Funneliformis</taxon>
    </lineage>
</organism>
<reference evidence="2" key="1">
    <citation type="submission" date="2022-08" db="EMBL/GenBank/DDBJ databases">
        <authorList>
            <person name="Kallberg Y."/>
            <person name="Tangrot J."/>
            <person name="Rosling A."/>
        </authorList>
    </citation>
    <scope>NUCLEOTIDE SEQUENCE</scope>
    <source>
        <strain evidence="2">Wild A</strain>
    </source>
</reference>
<evidence type="ECO:0000313" key="3">
    <source>
        <dbReference type="Proteomes" id="UP001153678"/>
    </source>
</evidence>
<feature type="non-terminal residue" evidence="2">
    <location>
        <position position="172"/>
    </location>
</feature>
<accession>A0A9W4X3K0</accession>
<sequence>KENQENEKVLEQLMKDDLDSTKSNQTVVIERYEKRLQAKNEQIIKLETKLEEDDPGTFHQAVLREIRLMIRIPANAKKLAKVLIPTHLKQELLSELKEPRPNLAIKQQHQKFLALHADKKGSMITDEEKIMQECSELSNQLCHLTEPINGRHHEDFLPRLLAIIDTVLQLNH</sequence>
<gene>
    <name evidence="2" type="ORF">FWILDA_LOCUS19055</name>
</gene>
<dbReference type="EMBL" id="CAMKVN010021201">
    <property type="protein sequence ID" value="CAI2199401.1"/>
    <property type="molecule type" value="Genomic_DNA"/>
</dbReference>